<dbReference type="Proteomes" id="UP000244722">
    <property type="component" value="Unassembled WGS sequence"/>
</dbReference>
<keyword evidence="2" id="KW-1133">Transmembrane helix</keyword>
<evidence type="ECO:0000256" key="1">
    <source>
        <dbReference type="SAM" id="MobiDB-lite"/>
    </source>
</evidence>
<proteinExistence type="predicted"/>
<feature type="transmembrane region" description="Helical" evidence="2">
    <location>
        <begin position="228"/>
        <end position="249"/>
    </location>
</feature>
<sequence length="367" mass="39148">MTDLVVTKIINFLLPRQTSICLRVTCNLQYYCCNDQTCAFQSNSWKCLWPTRTVTATSTYQSTTTSTITTTLSFTSTTWDTITTRVSASITGVWTKTTTVTSTATETSFTTTSTTLTKRGMPTEAPVRCVSRPEEEEKRGLAKRADPTVYVTTTIVVTMTPPSTYFFTTTWLYTYWITGLTTTTLTTFVDVDRTSTVTSTYLTSTTTTSTVTETITKTPTPVPIDVKVGAGVGGGVGGLLLIALGALIWKKCTKPTAEEEWAGNQPVEDRTAPPGGAGPGMVPVGPGGVPLAAGATDKVPYKAGYYDQGGNVVVTETSPSPAPPPVAHFQPAQYPQGYPELGPNDTGINTIPRRPVPGSPAPPSYQG</sequence>
<feature type="compositionally biased region" description="Pro residues" evidence="1">
    <location>
        <begin position="354"/>
        <end position="367"/>
    </location>
</feature>
<gene>
    <name evidence="3" type="ORF">B9Z19DRAFT_1081393</name>
</gene>
<name>A0A2T6ZVP2_TUBBO</name>
<dbReference type="AlphaFoldDB" id="A0A2T6ZVP2"/>
<feature type="region of interest" description="Disordered" evidence="1">
    <location>
        <begin position="258"/>
        <end position="283"/>
    </location>
</feature>
<reference evidence="3 4" key="1">
    <citation type="submission" date="2017-04" db="EMBL/GenBank/DDBJ databases">
        <title>Draft genome sequence of Tuber borchii Vittad., a whitish edible truffle.</title>
        <authorList>
            <consortium name="DOE Joint Genome Institute"/>
            <person name="Murat C."/>
            <person name="Kuo A."/>
            <person name="Barry K.W."/>
            <person name="Clum A."/>
            <person name="Dockter R.B."/>
            <person name="Fauchery L."/>
            <person name="Iotti M."/>
            <person name="Kohler A."/>
            <person name="Labutti K."/>
            <person name="Lindquist E.A."/>
            <person name="Lipzen A."/>
            <person name="Ohm R.A."/>
            <person name="Wang M."/>
            <person name="Grigoriev I.V."/>
            <person name="Zambonelli A."/>
            <person name="Martin F.M."/>
        </authorList>
    </citation>
    <scope>NUCLEOTIDE SEQUENCE [LARGE SCALE GENOMIC DNA]</scope>
    <source>
        <strain evidence="3 4">Tbo3840</strain>
    </source>
</reference>
<organism evidence="3 4">
    <name type="scientific">Tuber borchii</name>
    <name type="common">White truffle</name>
    <dbReference type="NCBI Taxonomy" id="42251"/>
    <lineage>
        <taxon>Eukaryota</taxon>
        <taxon>Fungi</taxon>
        <taxon>Dikarya</taxon>
        <taxon>Ascomycota</taxon>
        <taxon>Pezizomycotina</taxon>
        <taxon>Pezizomycetes</taxon>
        <taxon>Pezizales</taxon>
        <taxon>Tuberaceae</taxon>
        <taxon>Tuber</taxon>
    </lineage>
</organism>
<dbReference type="EMBL" id="NESQ01000088">
    <property type="protein sequence ID" value="PUU79569.1"/>
    <property type="molecule type" value="Genomic_DNA"/>
</dbReference>
<accession>A0A2T6ZVP2</accession>
<evidence type="ECO:0000313" key="3">
    <source>
        <dbReference type="EMBL" id="PUU79569.1"/>
    </source>
</evidence>
<comment type="caution">
    <text evidence="3">The sequence shown here is derived from an EMBL/GenBank/DDBJ whole genome shotgun (WGS) entry which is preliminary data.</text>
</comment>
<keyword evidence="2" id="KW-0812">Transmembrane</keyword>
<protein>
    <submittedName>
        <fullName evidence="3">Uncharacterized protein</fullName>
    </submittedName>
</protein>
<feature type="region of interest" description="Disordered" evidence="1">
    <location>
        <begin position="311"/>
        <end position="367"/>
    </location>
</feature>
<evidence type="ECO:0000313" key="4">
    <source>
        <dbReference type="Proteomes" id="UP000244722"/>
    </source>
</evidence>
<keyword evidence="4" id="KW-1185">Reference proteome</keyword>
<evidence type="ECO:0000256" key="2">
    <source>
        <dbReference type="SAM" id="Phobius"/>
    </source>
</evidence>
<keyword evidence="2" id="KW-0472">Membrane</keyword>